<dbReference type="GO" id="GO:0004563">
    <property type="term" value="F:beta-N-acetylhexosaminidase activity"/>
    <property type="evidence" value="ECO:0007669"/>
    <property type="project" value="UniProtKB-EC"/>
</dbReference>
<evidence type="ECO:0000259" key="7">
    <source>
        <dbReference type="Pfam" id="PF00728"/>
    </source>
</evidence>
<keyword evidence="5" id="KW-0326">Glycosidase</keyword>
<dbReference type="SUPFAM" id="SSF55545">
    <property type="entry name" value="beta-N-acetylhexosaminidase-like domain"/>
    <property type="match status" value="1"/>
</dbReference>
<evidence type="ECO:0000256" key="5">
    <source>
        <dbReference type="ARBA" id="ARBA00023295"/>
    </source>
</evidence>
<name>A0A1I2MZ85_9FLAO</name>
<dbReference type="RefSeq" id="WP_218152248.1">
    <property type="nucleotide sequence ID" value="NZ_FOOH01000017.1"/>
</dbReference>
<dbReference type="PRINTS" id="PR00738">
    <property type="entry name" value="GLHYDRLASE20"/>
</dbReference>
<evidence type="ECO:0000256" key="2">
    <source>
        <dbReference type="ARBA" id="ARBA00006285"/>
    </source>
</evidence>
<dbReference type="EC" id="3.2.1.52" evidence="3"/>
<dbReference type="PANTHER" id="PTHR22600:SF57">
    <property type="entry name" value="BETA-N-ACETYLHEXOSAMINIDASE"/>
    <property type="match status" value="1"/>
</dbReference>
<dbReference type="InterPro" id="IPR025705">
    <property type="entry name" value="Beta_hexosaminidase_sua/sub"/>
</dbReference>
<dbReference type="InterPro" id="IPR017853">
    <property type="entry name" value="GH"/>
</dbReference>
<proteinExistence type="inferred from homology"/>
<dbReference type="Proteomes" id="UP000199116">
    <property type="component" value="Unassembled WGS sequence"/>
</dbReference>
<feature type="domain" description="Glycoside hydrolase family 20 catalytic" evidence="7">
    <location>
        <begin position="187"/>
        <end position="548"/>
    </location>
</feature>
<dbReference type="Pfam" id="PF00728">
    <property type="entry name" value="Glyco_hydro_20"/>
    <property type="match status" value="1"/>
</dbReference>
<dbReference type="InterPro" id="IPR015882">
    <property type="entry name" value="HEX_bac_N"/>
</dbReference>
<feature type="active site" description="Proton donor" evidence="6">
    <location>
        <position position="378"/>
    </location>
</feature>
<comment type="similarity">
    <text evidence="2">Belongs to the glycosyl hydrolase 20 family.</text>
</comment>
<evidence type="ECO:0000256" key="4">
    <source>
        <dbReference type="ARBA" id="ARBA00022801"/>
    </source>
</evidence>
<organism evidence="9 10">
    <name type="scientific">Salegentibacter agarivorans</name>
    <dbReference type="NCBI Taxonomy" id="345907"/>
    <lineage>
        <taxon>Bacteria</taxon>
        <taxon>Pseudomonadati</taxon>
        <taxon>Bacteroidota</taxon>
        <taxon>Flavobacteriia</taxon>
        <taxon>Flavobacteriales</taxon>
        <taxon>Flavobacteriaceae</taxon>
        <taxon>Salegentibacter</taxon>
    </lineage>
</organism>
<keyword evidence="10" id="KW-1185">Reference proteome</keyword>
<reference evidence="10" key="1">
    <citation type="submission" date="2016-10" db="EMBL/GenBank/DDBJ databases">
        <authorList>
            <person name="Varghese N."/>
            <person name="Submissions S."/>
        </authorList>
    </citation>
    <scope>NUCLEOTIDE SEQUENCE [LARGE SCALE GENOMIC DNA]</scope>
    <source>
        <strain evidence="10">DSM 23515</strain>
    </source>
</reference>
<evidence type="ECO:0000259" key="8">
    <source>
        <dbReference type="Pfam" id="PF02838"/>
    </source>
</evidence>
<dbReference type="CDD" id="cd06563">
    <property type="entry name" value="GH20_chitobiase-like"/>
    <property type="match status" value="1"/>
</dbReference>
<evidence type="ECO:0000256" key="3">
    <source>
        <dbReference type="ARBA" id="ARBA00012663"/>
    </source>
</evidence>
<dbReference type="InterPro" id="IPR029018">
    <property type="entry name" value="Hex-like_dom2"/>
</dbReference>
<dbReference type="Gene3D" id="3.30.379.10">
    <property type="entry name" value="Chitobiase/beta-hexosaminidase domain 2-like"/>
    <property type="match status" value="1"/>
</dbReference>
<dbReference type="EMBL" id="FOOH01000017">
    <property type="protein sequence ID" value="SFF96914.1"/>
    <property type="molecule type" value="Genomic_DNA"/>
</dbReference>
<gene>
    <name evidence="9" type="ORF">SAMN04488033_11721</name>
</gene>
<keyword evidence="4" id="KW-0378">Hydrolase</keyword>
<feature type="domain" description="Beta-hexosaminidase bacterial type N-terminal" evidence="8">
    <location>
        <begin position="60"/>
        <end position="183"/>
    </location>
</feature>
<accession>A0A1I2MZ85</accession>
<evidence type="ECO:0000256" key="1">
    <source>
        <dbReference type="ARBA" id="ARBA00001231"/>
    </source>
</evidence>
<dbReference type="InterPro" id="IPR015883">
    <property type="entry name" value="Glyco_hydro_20_cat"/>
</dbReference>
<dbReference type="Pfam" id="PF02838">
    <property type="entry name" value="Glyco_hydro_20b"/>
    <property type="match status" value="1"/>
</dbReference>
<evidence type="ECO:0000256" key="6">
    <source>
        <dbReference type="PIRSR" id="PIRSR625705-1"/>
    </source>
</evidence>
<dbReference type="GO" id="GO:0030203">
    <property type="term" value="P:glycosaminoglycan metabolic process"/>
    <property type="evidence" value="ECO:0007669"/>
    <property type="project" value="TreeGrafter"/>
</dbReference>
<dbReference type="GO" id="GO:0005975">
    <property type="term" value="P:carbohydrate metabolic process"/>
    <property type="evidence" value="ECO:0007669"/>
    <property type="project" value="InterPro"/>
</dbReference>
<dbReference type="SUPFAM" id="SSF51445">
    <property type="entry name" value="(Trans)glycosidases"/>
    <property type="match status" value="1"/>
</dbReference>
<dbReference type="AlphaFoldDB" id="A0A1I2MZ85"/>
<dbReference type="Gene3D" id="3.20.20.80">
    <property type="entry name" value="Glycosidases"/>
    <property type="match status" value="1"/>
</dbReference>
<evidence type="ECO:0000313" key="10">
    <source>
        <dbReference type="Proteomes" id="UP000199116"/>
    </source>
</evidence>
<evidence type="ECO:0000313" key="9">
    <source>
        <dbReference type="EMBL" id="SFF96914.1"/>
    </source>
</evidence>
<comment type="catalytic activity">
    <reaction evidence="1">
        <text>Hydrolysis of terminal non-reducing N-acetyl-D-hexosamine residues in N-acetyl-beta-D-hexosaminides.</text>
        <dbReference type="EC" id="3.2.1.52"/>
    </reaction>
</comment>
<protein>
    <recommendedName>
        <fullName evidence="3">beta-N-acetylhexosaminidase</fullName>
        <ecNumber evidence="3">3.2.1.52</ecNumber>
    </recommendedName>
</protein>
<sequence>MKINFNNNSPNLAPELLSQKVPETTVKLIPPPQSLWLEKSFSTLILFLFIFGVSNLMQAQLIPAPSKMELAAGAFEVDKNTSLQFSKKHGLEEMTTYFQKQIKRLSGIQLPINQTAGKTIKLEIDKNLDLKNEGYKLQISTDRIVISAPAVAGVFYGVQSVLQYFPGIRTNEKITLPAMEITDEPAFAWRGMMLDVSRHFYSVETIKEVLDLMAFYKLNTFHWHLTDNEGWRLEIKKYPKLTSIGAWREEIPGSVFYKKDSTYAEPLTGKPYRYGGFYTQEQAREVVAYAAKRNIRVIPEIEMPGHSAAALAAYPEFSCAQPKQDPPGSNLWNDVIDTENMAFNYCAGKEAPFLFLQDVLVEVMDIFPSEYIHMGGDEVDKSYWKKCETCQARIKDENLKDEKELQSYFIKRMEKFLQANNRKLLGWDEILEGGLAPNATVMSWQGEKGGIAAAKSGHDVVMSPSDPLYFNRYQADPELEPQAAPYSINTLERVYNYKPVPEALSAKEAKYVLGSQFAIWTEFISSVEHLEYMLLPRMAAFSEAVWSNRKDKNFTEFTRRLNMGHYTRWKTNGVRFHPEFFEQSEY</sequence>
<dbReference type="GO" id="GO:0016020">
    <property type="term" value="C:membrane"/>
    <property type="evidence" value="ECO:0007669"/>
    <property type="project" value="TreeGrafter"/>
</dbReference>
<dbReference type="PANTHER" id="PTHR22600">
    <property type="entry name" value="BETA-HEXOSAMINIDASE"/>
    <property type="match status" value="1"/>
</dbReference>